<name>A0A0M3IX53_ASCLU</name>
<reference evidence="2" key="1">
    <citation type="submission" date="2017-02" db="UniProtKB">
        <authorList>
            <consortium name="WormBaseParasite"/>
        </authorList>
    </citation>
    <scope>IDENTIFICATION</scope>
</reference>
<dbReference type="Proteomes" id="UP000036681">
    <property type="component" value="Unplaced"/>
</dbReference>
<proteinExistence type="predicted"/>
<dbReference type="AlphaFoldDB" id="A0A0M3IX53"/>
<dbReference type="WBParaSite" id="ALUE_0002333101-mRNA-1">
    <property type="protein sequence ID" value="ALUE_0002333101-mRNA-1"/>
    <property type="gene ID" value="ALUE_0002333101"/>
</dbReference>
<protein>
    <submittedName>
        <fullName evidence="2">Secreted protein</fullName>
    </submittedName>
</protein>
<sequence>MSFMAFAAVYIYMRLCSPNRQLHRSNYNYEFVATHESCICSVKEILV</sequence>
<keyword evidence="1" id="KW-1185">Reference proteome</keyword>
<evidence type="ECO:0000313" key="2">
    <source>
        <dbReference type="WBParaSite" id="ALUE_0002333101-mRNA-1"/>
    </source>
</evidence>
<organism evidence="1 2">
    <name type="scientific">Ascaris lumbricoides</name>
    <name type="common">Giant roundworm</name>
    <dbReference type="NCBI Taxonomy" id="6252"/>
    <lineage>
        <taxon>Eukaryota</taxon>
        <taxon>Metazoa</taxon>
        <taxon>Ecdysozoa</taxon>
        <taxon>Nematoda</taxon>
        <taxon>Chromadorea</taxon>
        <taxon>Rhabditida</taxon>
        <taxon>Spirurina</taxon>
        <taxon>Ascaridomorpha</taxon>
        <taxon>Ascaridoidea</taxon>
        <taxon>Ascarididae</taxon>
        <taxon>Ascaris</taxon>
    </lineage>
</organism>
<accession>A0A0M3IX53</accession>
<evidence type="ECO:0000313" key="1">
    <source>
        <dbReference type="Proteomes" id="UP000036681"/>
    </source>
</evidence>